<dbReference type="FunFam" id="3.20.20.210:FF:000008">
    <property type="entry name" value="Uroporphyrinogen decarboxylase"/>
    <property type="match status" value="1"/>
</dbReference>
<comment type="pathway">
    <text evidence="2 10 11">Porphyrin-containing compound metabolism; protoporphyrin-IX biosynthesis; coproporphyrinogen-III from 5-aminolevulinate: step 4/4.</text>
</comment>
<dbReference type="EMBL" id="CP015519">
    <property type="protein sequence ID" value="APG27626.1"/>
    <property type="molecule type" value="Genomic_DNA"/>
</dbReference>
<dbReference type="PANTHER" id="PTHR21091:SF169">
    <property type="entry name" value="UROPORPHYRINOGEN DECARBOXYLASE"/>
    <property type="match status" value="1"/>
</dbReference>
<feature type="site" description="Transition state stabilizer" evidence="10">
    <location>
        <position position="74"/>
    </location>
</feature>
<feature type="binding site" evidence="10">
    <location>
        <position position="149"/>
    </location>
    <ligand>
        <name>substrate</name>
    </ligand>
</feature>
<dbReference type="GO" id="GO:0019353">
    <property type="term" value="P:protoporphyrinogen IX biosynthetic process from glutamate"/>
    <property type="evidence" value="ECO:0007669"/>
    <property type="project" value="TreeGrafter"/>
</dbReference>
<keyword evidence="7 10" id="KW-0210">Decarboxylase</keyword>
<evidence type="ECO:0000256" key="1">
    <source>
        <dbReference type="ARBA" id="ARBA00004514"/>
    </source>
</evidence>
<dbReference type="NCBIfam" id="TIGR01464">
    <property type="entry name" value="hemE"/>
    <property type="match status" value="1"/>
</dbReference>
<comment type="function">
    <text evidence="10">Catalyzes the decarboxylation of four acetate groups of uroporphyrinogen-III to yield coproporphyrinogen-III.</text>
</comment>
<evidence type="ECO:0000259" key="14">
    <source>
        <dbReference type="PROSITE" id="PS00907"/>
    </source>
</evidence>
<dbReference type="STRING" id="1842532.A7E78_07105"/>
<evidence type="ECO:0000256" key="4">
    <source>
        <dbReference type="ARBA" id="ARBA00011738"/>
    </source>
</evidence>
<evidence type="ECO:0000313" key="15">
    <source>
        <dbReference type="EMBL" id="APG27626.1"/>
    </source>
</evidence>
<comment type="catalytic activity">
    <reaction evidence="10 11">
        <text>uroporphyrinogen III + 4 H(+) = coproporphyrinogen III + 4 CO2</text>
        <dbReference type="Rhea" id="RHEA:19865"/>
        <dbReference type="ChEBI" id="CHEBI:15378"/>
        <dbReference type="ChEBI" id="CHEBI:16526"/>
        <dbReference type="ChEBI" id="CHEBI:57308"/>
        <dbReference type="ChEBI" id="CHEBI:57309"/>
        <dbReference type="EC" id="4.1.1.37"/>
    </reaction>
</comment>
<dbReference type="PROSITE" id="PS00907">
    <property type="entry name" value="UROD_2"/>
    <property type="match status" value="1"/>
</dbReference>
<comment type="subcellular location">
    <subcellularLocation>
        <location evidence="1">Cytoplasm</location>
        <location evidence="1">Cytosol</location>
    </subcellularLocation>
</comment>
<evidence type="ECO:0000256" key="7">
    <source>
        <dbReference type="ARBA" id="ARBA00022793"/>
    </source>
</evidence>
<dbReference type="InterPro" id="IPR038071">
    <property type="entry name" value="UROD/MetE-like_sf"/>
</dbReference>
<evidence type="ECO:0000256" key="2">
    <source>
        <dbReference type="ARBA" id="ARBA00004804"/>
    </source>
</evidence>
<evidence type="ECO:0000256" key="3">
    <source>
        <dbReference type="ARBA" id="ARBA00009935"/>
    </source>
</evidence>
<keyword evidence="9 10" id="KW-0627">Porphyrin biosynthesis</keyword>
<dbReference type="PANTHER" id="PTHR21091">
    <property type="entry name" value="METHYLTETRAHYDROFOLATE:HOMOCYSTEINE METHYLTRANSFERASE RELATED"/>
    <property type="match status" value="1"/>
</dbReference>
<dbReference type="SUPFAM" id="SSF51726">
    <property type="entry name" value="UROD/MetE-like"/>
    <property type="match status" value="1"/>
</dbReference>
<reference evidence="15 16" key="1">
    <citation type="journal article" date="2017" name="Genome Announc.">
        <title>Complete Genome Sequences of Two Acetylene-Fermenting Pelobacter acetylenicus Strains.</title>
        <authorList>
            <person name="Sutton J.M."/>
            <person name="Baesman S.M."/>
            <person name="Fierst J.L."/>
            <person name="Poret-Peterson A.T."/>
            <person name="Oremland R.S."/>
            <person name="Dunlap D.S."/>
            <person name="Akob D.M."/>
        </authorList>
    </citation>
    <scope>NUCLEOTIDE SEQUENCE [LARGE SCALE GENOMIC DNA]</scope>
    <source>
        <strain evidence="15 16">SFB93</strain>
    </source>
</reference>
<dbReference type="InterPro" id="IPR006361">
    <property type="entry name" value="Uroporphyrinogen_deCO2ase_HemE"/>
</dbReference>
<dbReference type="InterPro" id="IPR000257">
    <property type="entry name" value="Uroporphyrinogen_deCOase"/>
</dbReference>
<dbReference type="HAMAP" id="MF_00218">
    <property type="entry name" value="URO_D"/>
    <property type="match status" value="1"/>
</dbReference>
<evidence type="ECO:0000256" key="5">
    <source>
        <dbReference type="ARBA" id="ARBA00012288"/>
    </source>
</evidence>
<evidence type="ECO:0000259" key="13">
    <source>
        <dbReference type="PROSITE" id="PS00906"/>
    </source>
</evidence>
<dbReference type="UniPathway" id="UPA00251">
    <property type="reaction ID" value="UER00321"/>
</dbReference>
<evidence type="ECO:0000256" key="8">
    <source>
        <dbReference type="ARBA" id="ARBA00023239"/>
    </source>
</evidence>
<dbReference type="GO" id="GO:0005829">
    <property type="term" value="C:cytosol"/>
    <property type="evidence" value="ECO:0007669"/>
    <property type="project" value="UniProtKB-SubCell"/>
</dbReference>
<evidence type="ECO:0000313" key="16">
    <source>
        <dbReference type="Proteomes" id="UP000182517"/>
    </source>
</evidence>
<dbReference type="RefSeq" id="WP_072283591.1">
    <property type="nucleotide sequence ID" value="NZ_CP015519.1"/>
</dbReference>
<feature type="binding site" evidence="10">
    <location>
        <position position="74"/>
    </location>
    <ligand>
        <name>substrate</name>
    </ligand>
</feature>
<evidence type="ECO:0000256" key="11">
    <source>
        <dbReference type="RuleBase" id="RU000554"/>
    </source>
</evidence>
<comment type="similarity">
    <text evidence="3 10 12">Belongs to the uroporphyrinogen decarboxylase family.</text>
</comment>
<feature type="binding site" evidence="10">
    <location>
        <position position="204"/>
    </location>
    <ligand>
        <name>substrate</name>
    </ligand>
</feature>
<gene>
    <name evidence="10" type="primary">hemE</name>
    <name evidence="15" type="ORF">A7E78_07105</name>
</gene>
<dbReference type="AlphaFoldDB" id="A0A1L3GNU8"/>
<keyword evidence="8 10" id="KW-0456">Lyase</keyword>
<dbReference type="CDD" id="cd00717">
    <property type="entry name" value="URO-D"/>
    <property type="match status" value="1"/>
</dbReference>
<protein>
    <recommendedName>
        <fullName evidence="5 10">Uroporphyrinogen decarboxylase</fullName>
        <shortName evidence="10">UPD</shortName>
        <shortName evidence="10">URO-D</shortName>
        <ecNumber evidence="5 10">4.1.1.37</ecNumber>
    </recommendedName>
</protein>
<name>A0A1L3GNU8_9BACT</name>
<proteinExistence type="inferred from homology"/>
<dbReference type="EC" id="4.1.1.37" evidence="5 10"/>
<dbReference type="KEGG" id="pef:A7E78_07105"/>
<dbReference type="PROSITE" id="PS00906">
    <property type="entry name" value="UROD_1"/>
    <property type="match status" value="1"/>
</dbReference>
<evidence type="ECO:0000256" key="10">
    <source>
        <dbReference type="HAMAP-Rule" id="MF_00218"/>
    </source>
</evidence>
<evidence type="ECO:0000256" key="6">
    <source>
        <dbReference type="ARBA" id="ARBA00022490"/>
    </source>
</evidence>
<evidence type="ECO:0000256" key="9">
    <source>
        <dbReference type="ARBA" id="ARBA00023244"/>
    </source>
</evidence>
<feature type="domain" description="Uroporphyrinogen decarboxylase (URO-D)" evidence="14">
    <location>
        <begin position="137"/>
        <end position="153"/>
    </location>
</feature>
<feature type="binding site" evidence="10">
    <location>
        <begin position="25"/>
        <end position="29"/>
    </location>
    <ligand>
        <name>substrate</name>
    </ligand>
</feature>
<accession>A0A1L3GNU8</accession>
<sequence length="343" mass="38003">MSIQYDFIEACWGRPTARTPIWLMRQAGRYLPQYMAIRSKLSFLELCKTPELAAEVTIQPIDILGVDAAILFSDILIPIEAMGLELRYEPGPVFSDPVRDARAVDALRIPEVQDEVPFVYETIRLLRQELQDRVPLIGFGGAPFTLACYMVEGRGSKDFASIKRLMYQAPEVYTALMDKITETSCRYLNAQIDAGAEAIQVFDTWGGILSPTDYQRFVLPYSRRLIAALEGRGVPVIHFVKGAGAMLDTVQQAGGQVMGLDWYTSLGRARDQLGNKMAVQGNLDPAVLFASEAIIEREVRRILDENAGRPGHVFNLGHGIVPTVAPEKAAFLVECVHRLSGKG</sequence>
<evidence type="ECO:0000256" key="12">
    <source>
        <dbReference type="RuleBase" id="RU004169"/>
    </source>
</evidence>
<organism evidence="15 16">
    <name type="scientific">Syntrophotalea acetylenivorans</name>
    <dbReference type="NCBI Taxonomy" id="1842532"/>
    <lineage>
        <taxon>Bacteria</taxon>
        <taxon>Pseudomonadati</taxon>
        <taxon>Thermodesulfobacteriota</taxon>
        <taxon>Desulfuromonadia</taxon>
        <taxon>Desulfuromonadales</taxon>
        <taxon>Syntrophotaleaceae</taxon>
        <taxon>Syntrophotalea</taxon>
    </lineage>
</organism>
<dbReference type="GO" id="GO:0004853">
    <property type="term" value="F:uroporphyrinogen decarboxylase activity"/>
    <property type="evidence" value="ECO:0007669"/>
    <property type="project" value="UniProtKB-UniRule"/>
</dbReference>
<dbReference type="Pfam" id="PF01208">
    <property type="entry name" value="URO-D"/>
    <property type="match status" value="1"/>
</dbReference>
<keyword evidence="16" id="KW-1185">Reference proteome</keyword>
<comment type="subunit">
    <text evidence="4 10">Homodimer.</text>
</comment>
<feature type="binding site" evidence="10">
    <location>
        <position position="318"/>
    </location>
    <ligand>
        <name>substrate</name>
    </ligand>
</feature>
<dbReference type="Gene3D" id="3.20.20.210">
    <property type="match status" value="1"/>
</dbReference>
<keyword evidence="6 10" id="KW-0963">Cytoplasm</keyword>
<feature type="domain" description="Uroporphyrinogen decarboxylase (URO-D)" evidence="13">
    <location>
        <begin position="20"/>
        <end position="29"/>
    </location>
</feature>
<comment type="caution">
    <text evidence="10">Lacks conserved residue(s) required for the propagation of feature annotation.</text>
</comment>
<dbReference type="Proteomes" id="UP000182517">
    <property type="component" value="Chromosome"/>
</dbReference>